<evidence type="ECO:0000256" key="9">
    <source>
        <dbReference type="ARBA" id="ARBA00022840"/>
    </source>
</evidence>
<dbReference type="GO" id="GO:0000049">
    <property type="term" value="F:tRNA binding"/>
    <property type="evidence" value="ECO:0007669"/>
    <property type="project" value="UniProtKB-KW"/>
</dbReference>
<dbReference type="Gene3D" id="2.40.30.10">
    <property type="entry name" value="Translation factors"/>
    <property type="match status" value="1"/>
</dbReference>
<feature type="domain" description="tRNA-specific 2-thiouridylase MnmA-like central" evidence="14">
    <location>
        <begin position="213"/>
        <end position="275"/>
    </location>
</feature>
<keyword evidence="5" id="KW-0820">tRNA-binding</keyword>
<keyword evidence="16" id="KW-1185">Reference proteome</keyword>
<comment type="subcellular location">
    <subcellularLocation>
        <location evidence="2">Mitochondrion</location>
    </subcellularLocation>
</comment>
<evidence type="ECO:0000256" key="6">
    <source>
        <dbReference type="ARBA" id="ARBA00022679"/>
    </source>
</evidence>
<dbReference type="SUPFAM" id="SSF52402">
    <property type="entry name" value="Adenine nucleotide alpha hydrolases-like"/>
    <property type="match status" value="1"/>
</dbReference>
<keyword evidence="9" id="KW-0067">ATP-binding</keyword>
<evidence type="ECO:0000259" key="14">
    <source>
        <dbReference type="Pfam" id="PF20259"/>
    </source>
</evidence>
<evidence type="ECO:0000256" key="3">
    <source>
        <dbReference type="ARBA" id="ARBA00006191"/>
    </source>
</evidence>
<dbReference type="Pfam" id="PF20259">
    <property type="entry name" value="tRNA_Me_trans_M"/>
    <property type="match status" value="1"/>
</dbReference>
<dbReference type="InterPro" id="IPR004506">
    <property type="entry name" value="MnmA-like"/>
</dbReference>
<dbReference type="FunFam" id="3.40.50.620:FF:000104">
    <property type="entry name" value="Mitochondrial tRNA-specific 2-thiouridylase 1"/>
    <property type="match status" value="1"/>
</dbReference>
<dbReference type="Pfam" id="PF20258">
    <property type="entry name" value="tRNA_Me_trans_C"/>
    <property type="match status" value="1"/>
</dbReference>
<dbReference type="VEuPathDB" id="VectorBase:GAUT017733"/>
<comment type="similarity">
    <text evidence="3">Belongs to the MnmA/TRMU family.</text>
</comment>
<dbReference type="HAMAP" id="MF_00144">
    <property type="entry name" value="tRNA_thiouridyl_MnmA"/>
    <property type="match status" value="1"/>
</dbReference>
<dbReference type="PANTHER" id="PTHR11933:SF5">
    <property type="entry name" value="MITOCHONDRIAL TRNA-SPECIFIC 2-THIOURIDYLASE 1"/>
    <property type="match status" value="1"/>
</dbReference>
<dbReference type="InterPro" id="IPR023382">
    <property type="entry name" value="MnmA-like_central_sf"/>
</dbReference>
<keyword evidence="11" id="KW-1015">Disulfide bond</keyword>
<dbReference type="GO" id="GO:0061708">
    <property type="term" value="F:tRNA-5-taurinomethyluridine 2-sulfurtransferase"/>
    <property type="evidence" value="ECO:0007669"/>
    <property type="project" value="UniProtKB-EC"/>
</dbReference>
<feature type="domain" description="tRNA-specific 2-thiouridylase MnmA-like C-terminal" evidence="13">
    <location>
        <begin position="286"/>
        <end position="367"/>
    </location>
</feature>
<evidence type="ECO:0000256" key="4">
    <source>
        <dbReference type="ARBA" id="ARBA00011953"/>
    </source>
</evidence>
<keyword evidence="10" id="KW-0694">RNA-binding</keyword>
<dbReference type="AlphaFoldDB" id="A0A1A9UW57"/>
<protein>
    <recommendedName>
        <fullName evidence="4">tRNA-5-taurinomethyluridine 2-sulfurtransferase</fullName>
        <ecNumber evidence="4">2.8.1.14</ecNumber>
    </recommendedName>
</protein>
<dbReference type="Gene3D" id="3.40.50.620">
    <property type="entry name" value="HUPs"/>
    <property type="match status" value="1"/>
</dbReference>
<dbReference type="PANTHER" id="PTHR11933">
    <property type="entry name" value="TRNA 5-METHYLAMINOMETHYL-2-THIOURIDYLATE -METHYLTRANSFERASE"/>
    <property type="match status" value="1"/>
</dbReference>
<comment type="catalytic activity">
    <reaction evidence="12">
        <text>5-taurinomethyluridine(34) in tRNA + S-sulfanyl-L-cysteinyl-[protein] + AH2 + ATP = 5-taurinomethyl-2-thiouridine(34) in tRNA + L-cysteinyl-[protein] + A + AMP + diphosphate + H(+)</text>
        <dbReference type="Rhea" id="RHEA:47040"/>
        <dbReference type="Rhea" id="RHEA-COMP:10131"/>
        <dbReference type="Rhea" id="RHEA-COMP:11726"/>
        <dbReference type="Rhea" id="RHEA-COMP:11732"/>
        <dbReference type="Rhea" id="RHEA-COMP:11733"/>
        <dbReference type="ChEBI" id="CHEBI:13193"/>
        <dbReference type="ChEBI" id="CHEBI:15378"/>
        <dbReference type="ChEBI" id="CHEBI:17499"/>
        <dbReference type="ChEBI" id="CHEBI:29950"/>
        <dbReference type="ChEBI" id="CHEBI:30616"/>
        <dbReference type="ChEBI" id="CHEBI:33019"/>
        <dbReference type="ChEBI" id="CHEBI:61963"/>
        <dbReference type="ChEBI" id="CHEBI:87171"/>
        <dbReference type="ChEBI" id="CHEBI:87172"/>
        <dbReference type="ChEBI" id="CHEBI:456215"/>
        <dbReference type="EC" id="2.8.1.14"/>
    </reaction>
</comment>
<evidence type="ECO:0000313" key="16">
    <source>
        <dbReference type="Proteomes" id="UP000078200"/>
    </source>
</evidence>
<dbReference type="GO" id="GO:0005524">
    <property type="term" value="F:ATP binding"/>
    <property type="evidence" value="ECO:0007669"/>
    <property type="project" value="UniProtKB-KW"/>
</dbReference>
<keyword evidence="8" id="KW-0547">Nucleotide-binding</keyword>
<dbReference type="NCBIfam" id="TIGR00420">
    <property type="entry name" value="trmU"/>
    <property type="match status" value="1"/>
</dbReference>
<dbReference type="CDD" id="cd01998">
    <property type="entry name" value="MnmA_TRMU-like"/>
    <property type="match status" value="1"/>
</dbReference>
<dbReference type="GO" id="GO:0005739">
    <property type="term" value="C:mitochondrion"/>
    <property type="evidence" value="ECO:0007669"/>
    <property type="project" value="UniProtKB-SubCell"/>
</dbReference>
<keyword evidence="7" id="KW-0819">tRNA processing</keyword>
<evidence type="ECO:0000256" key="7">
    <source>
        <dbReference type="ARBA" id="ARBA00022694"/>
    </source>
</evidence>
<dbReference type="Pfam" id="PF03054">
    <property type="entry name" value="tRNA_Me_trans"/>
    <property type="match status" value="1"/>
</dbReference>
<evidence type="ECO:0000256" key="12">
    <source>
        <dbReference type="ARBA" id="ARBA00049564"/>
    </source>
</evidence>
<evidence type="ECO:0000259" key="13">
    <source>
        <dbReference type="Pfam" id="PF20258"/>
    </source>
</evidence>
<evidence type="ECO:0000256" key="10">
    <source>
        <dbReference type="ARBA" id="ARBA00022884"/>
    </source>
</evidence>
<name>A0A1A9UW57_GLOAU</name>
<dbReference type="InterPro" id="IPR014729">
    <property type="entry name" value="Rossmann-like_a/b/a_fold"/>
</dbReference>
<dbReference type="STRING" id="7395.A0A1A9UW57"/>
<evidence type="ECO:0000256" key="8">
    <source>
        <dbReference type="ARBA" id="ARBA00022741"/>
    </source>
</evidence>
<sequence length="390" mass="44986">MFRNVVVGISGGVDSGVSAYLLKEKGFKVLGIFMKNWDEYDETGRCSGEQDLLDAEYTCDKLGIELHQVNYVKDYWNSVFSYFLDDYQNGLTPNPDILCNRHIKFDLFYKHALENLKYDAIATGHYAKTNFGSYLENYEEEKAAELRIPKDAFKDQTFFLAAVKRDALRKIMFPLSDLYKIETKEIARKCGLNRLTQKRESTGICFVGHRDFKEFIKEYITPKPGNFIDIDTQQIVGEHDGIHLWTIGQRCRLSSHLKPYYVAQKDIFTSTIYVASGHNHPKLFSDVIFANHINWLCPDPLIKPNSVLKCRFRFQHTKPLVKCLIYRNFDMSGDEVEVLLDKPLRAITPGQYAVFYSDTNCLGCARIVKSSMMDNRDKVICSEEKAKNNL</sequence>
<dbReference type="GO" id="GO:0002143">
    <property type="term" value="P:tRNA wobble position uridine thiolation"/>
    <property type="evidence" value="ECO:0007669"/>
    <property type="project" value="TreeGrafter"/>
</dbReference>
<accession>A0A1A9UW57</accession>
<dbReference type="EC" id="2.8.1.14" evidence="4"/>
<proteinExistence type="inferred from homology"/>
<evidence type="ECO:0000256" key="11">
    <source>
        <dbReference type="ARBA" id="ARBA00023157"/>
    </source>
</evidence>
<dbReference type="InterPro" id="IPR046885">
    <property type="entry name" value="MnmA-like_C"/>
</dbReference>
<dbReference type="EnsemblMetazoa" id="GAUT017733-RA">
    <property type="protein sequence ID" value="GAUT017733-PA"/>
    <property type="gene ID" value="GAUT017733"/>
</dbReference>
<organism evidence="15 16">
    <name type="scientific">Glossina austeni</name>
    <name type="common">Savannah tsetse fly</name>
    <dbReference type="NCBI Taxonomy" id="7395"/>
    <lineage>
        <taxon>Eukaryota</taxon>
        <taxon>Metazoa</taxon>
        <taxon>Ecdysozoa</taxon>
        <taxon>Arthropoda</taxon>
        <taxon>Hexapoda</taxon>
        <taxon>Insecta</taxon>
        <taxon>Pterygota</taxon>
        <taxon>Neoptera</taxon>
        <taxon>Endopterygota</taxon>
        <taxon>Diptera</taxon>
        <taxon>Brachycera</taxon>
        <taxon>Muscomorpha</taxon>
        <taxon>Hippoboscoidea</taxon>
        <taxon>Glossinidae</taxon>
        <taxon>Glossina</taxon>
    </lineage>
</organism>
<dbReference type="InterPro" id="IPR046884">
    <property type="entry name" value="MnmA-like_central"/>
</dbReference>
<evidence type="ECO:0000256" key="1">
    <source>
        <dbReference type="ARBA" id="ARBA00003986"/>
    </source>
</evidence>
<dbReference type="Gene3D" id="2.30.30.280">
    <property type="entry name" value="Adenine nucleotide alpha hydrolases-like domains"/>
    <property type="match status" value="1"/>
</dbReference>
<dbReference type="Proteomes" id="UP000078200">
    <property type="component" value="Unassembled WGS sequence"/>
</dbReference>
<reference evidence="15" key="1">
    <citation type="submission" date="2020-05" db="UniProtKB">
        <authorList>
            <consortium name="EnsemblMetazoa"/>
        </authorList>
    </citation>
    <scope>IDENTIFICATION</scope>
    <source>
        <strain evidence="15">TTRI</strain>
    </source>
</reference>
<dbReference type="NCBIfam" id="NF001138">
    <property type="entry name" value="PRK00143.1"/>
    <property type="match status" value="1"/>
</dbReference>
<comment type="function">
    <text evidence="1">Catalyzes the 2-thiolation of uridine at the wobble position (U34) of mitochondrial tRNA(Lys), tRNA(Glu) and tRNA(Gln). Required for the formation of 5-taurinomethyl-2-thiouridine (tm5s2U) of mitochondrial tRNA(Lys), tRNA(Glu), and tRNA(Gln) at the wobble position. ATP is required to activate the C2 atom of the wobble base.</text>
</comment>
<evidence type="ECO:0000256" key="2">
    <source>
        <dbReference type="ARBA" id="ARBA00004173"/>
    </source>
</evidence>
<keyword evidence="6" id="KW-0808">Transferase</keyword>
<dbReference type="FunFam" id="2.30.30.280:FF:000001">
    <property type="entry name" value="tRNA-specific 2-thiouridylase MnmA"/>
    <property type="match status" value="1"/>
</dbReference>
<evidence type="ECO:0000313" key="15">
    <source>
        <dbReference type="EnsemblMetazoa" id="GAUT017733-PA"/>
    </source>
</evidence>
<evidence type="ECO:0000256" key="5">
    <source>
        <dbReference type="ARBA" id="ARBA00022555"/>
    </source>
</evidence>